<dbReference type="Pfam" id="PF05954">
    <property type="entry name" value="Phage_GPD"/>
    <property type="match status" value="1"/>
</dbReference>
<proteinExistence type="predicted"/>
<dbReference type="Gene3D" id="3.55.50.10">
    <property type="entry name" value="Baseplate protein-like domains"/>
    <property type="match status" value="1"/>
</dbReference>
<sequence>MQYGEDDLRFITRLLGEVGIWFRFTADTRLHIDVAEFCDSQQGYEKGLTLPSVPPSGQQSAGWTRCGRWHAATASWSSRSVPATTTTARRRRT</sequence>
<gene>
    <name evidence="1" type="ORF">NCTC9140_03920</name>
</gene>
<dbReference type="Gene3D" id="2.30.110.50">
    <property type="match status" value="1"/>
</dbReference>
<accession>A0A377TRC5</accession>
<evidence type="ECO:0000313" key="1">
    <source>
        <dbReference type="EMBL" id="STS82172.1"/>
    </source>
</evidence>
<dbReference type="Proteomes" id="UP000254938">
    <property type="component" value="Unassembled WGS sequence"/>
</dbReference>
<protein>
    <submittedName>
        <fullName evidence="1">VgrG protein</fullName>
    </submittedName>
</protein>
<dbReference type="EMBL" id="UGKQ01000007">
    <property type="protein sequence ID" value="STS82172.1"/>
    <property type="molecule type" value="Genomic_DNA"/>
</dbReference>
<dbReference type="AlphaFoldDB" id="A0A377TRC5"/>
<reference evidence="1 2" key="1">
    <citation type="submission" date="2018-06" db="EMBL/GenBank/DDBJ databases">
        <authorList>
            <consortium name="Pathogen Informatics"/>
            <person name="Doyle S."/>
        </authorList>
    </citation>
    <scope>NUCLEOTIDE SEQUENCE [LARGE SCALE GENOMIC DNA]</scope>
    <source>
        <strain evidence="1 2">NCTC9140</strain>
    </source>
</reference>
<dbReference type="SUPFAM" id="SSF69279">
    <property type="entry name" value="Phage tail proteins"/>
    <property type="match status" value="1"/>
</dbReference>
<evidence type="ECO:0000313" key="2">
    <source>
        <dbReference type="Proteomes" id="UP000254938"/>
    </source>
</evidence>
<organism evidence="1 2">
    <name type="scientific">Klebsiella pneumoniae</name>
    <dbReference type="NCBI Taxonomy" id="573"/>
    <lineage>
        <taxon>Bacteria</taxon>
        <taxon>Pseudomonadati</taxon>
        <taxon>Pseudomonadota</taxon>
        <taxon>Gammaproteobacteria</taxon>
        <taxon>Enterobacterales</taxon>
        <taxon>Enterobacteriaceae</taxon>
        <taxon>Klebsiella/Raoultella group</taxon>
        <taxon>Klebsiella</taxon>
        <taxon>Klebsiella pneumoniae complex</taxon>
    </lineage>
</organism>
<name>A0A377TRC5_KLEPN</name>